<dbReference type="GO" id="GO:0005524">
    <property type="term" value="F:ATP binding"/>
    <property type="evidence" value="ECO:0007669"/>
    <property type="project" value="UniProtKB-KW"/>
</dbReference>
<dbReference type="OrthoDB" id="9761456at2"/>
<dbReference type="EC" id="2.7.4.1" evidence="8 9"/>
<protein>
    <recommendedName>
        <fullName evidence="8 9">Polyphosphate kinase</fullName>
        <ecNumber evidence="8 9">2.7.4.1</ecNumber>
    </recommendedName>
    <alternativeName>
        <fullName evidence="8">ATP-polyphosphate phosphotransferase</fullName>
    </alternativeName>
    <alternativeName>
        <fullName evidence="8">Polyphosphoric acid kinase</fullName>
    </alternativeName>
</protein>
<feature type="domain" description="Polyphosphate kinase C-terminal" evidence="13">
    <location>
        <begin position="627"/>
        <end position="803"/>
    </location>
</feature>
<dbReference type="Proteomes" id="UP000474159">
    <property type="component" value="Unassembled WGS sequence"/>
</dbReference>
<feature type="domain" description="Polyphosphate kinase C-terminal" evidence="14">
    <location>
        <begin position="454"/>
        <end position="619"/>
    </location>
</feature>
<feature type="binding site" evidence="8">
    <location>
        <position position="687"/>
    </location>
    <ligand>
        <name>ATP</name>
        <dbReference type="ChEBI" id="CHEBI:30616"/>
    </ligand>
</feature>
<gene>
    <name evidence="8" type="primary">ppk</name>
    <name evidence="15" type="ORF">F6X53_06845</name>
</gene>
<comment type="PTM">
    <text evidence="8 9">An intermediate of this reaction is the autophosphorylated ppk in which a phosphate is covalently linked to a histidine residue through a N-P bond.</text>
</comment>
<dbReference type="Pfam" id="PF17941">
    <property type="entry name" value="PP_kinase_C_1"/>
    <property type="match status" value="1"/>
</dbReference>
<dbReference type="HAMAP" id="MF_00347">
    <property type="entry name" value="Polyphosphate_kinase"/>
    <property type="match status" value="1"/>
</dbReference>
<name>A0A6L3T5I4_9HYPH</name>
<dbReference type="AlphaFoldDB" id="A0A6L3T5I4"/>
<feature type="binding site" evidence="8">
    <location>
        <position position="715"/>
    </location>
    <ligand>
        <name>ATP</name>
        <dbReference type="ChEBI" id="CHEBI:30616"/>
    </ligand>
</feature>
<dbReference type="Gene3D" id="3.30.870.10">
    <property type="entry name" value="Endonuclease Chain A"/>
    <property type="match status" value="2"/>
</dbReference>
<dbReference type="InterPro" id="IPR025198">
    <property type="entry name" value="PPK_N_dom"/>
</dbReference>
<keyword evidence="4 8" id="KW-0547">Nucleotide-binding</keyword>
<proteinExistence type="inferred from homology"/>
<dbReference type="InterPro" id="IPR025200">
    <property type="entry name" value="PPK_C_dom2"/>
</dbReference>
<dbReference type="Gene3D" id="3.30.1840.10">
    <property type="entry name" value="Polyphosphate kinase middle domain"/>
    <property type="match status" value="1"/>
</dbReference>
<keyword evidence="7 8" id="KW-0460">Magnesium</keyword>
<reference evidence="15 16" key="1">
    <citation type="submission" date="2019-09" db="EMBL/GenBank/DDBJ databases">
        <title>YIM 48816 draft genome.</title>
        <authorList>
            <person name="Jiang L."/>
        </authorList>
    </citation>
    <scope>NUCLEOTIDE SEQUENCE [LARGE SCALE GENOMIC DNA]</scope>
    <source>
        <strain evidence="15 16">YIM 48816</strain>
    </source>
</reference>
<dbReference type="GO" id="GO:0006799">
    <property type="term" value="P:polyphosphate biosynthetic process"/>
    <property type="evidence" value="ECO:0007669"/>
    <property type="project" value="UniProtKB-UniRule"/>
</dbReference>
<dbReference type="EMBL" id="VZZK01000005">
    <property type="protein sequence ID" value="KAB1080473.1"/>
    <property type="molecule type" value="Genomic_DNA"/>
</dbReference>
<evidence type="ECO:0000256" key="5">
    <source>
        <dbReference type="ARBA" id="ARBA00022777"/>
    </source>
</evidence>
<feature type="active site" description="Phosphohistidine intermediate" evidence="8">
    <location>
        <position position="558"/>
    </location>
</feature>
<evidence type="ECO:0000256" key="9">
    <source>
        <dbReference type="RuleBase" id="RU003800"/>
    </source>
</evidence>
<dbReference type="InterPro" id="IPR036830">
    <property type="entry name" value="PP_kinase_middle_dom_sf"/>
</dbReference>
<accession>A0A6L3T5I4</accession>
<evidence type="ECO:0000256" key="7">
    <source>
        <dbReference type="ARBA" id="ARBA00022842"/>
    </source>
</evidence>
<comment type="function">
    <text evidence="8 9">Catalyzes the reversible transfer of the terminal phosphate of ATP to form a long-chain polyphosphate (polyP).</text>
</comment>
<evidence type="ECO:0000256" key="8">
    <source>
        <dbReference type="HAMAP-Rule" id="MF_00347"/>
    </source>
</evidence>
<keyword evidence="3 8" id="KW-0479">Metal-binding</keyword>
<dbReference type="Pfam" id="PF02503">
    <property type="entry name" value="PP_kinase"/>
    <property type="match status" value="1"/>
</dbReference>
<feature type="domain" description="Polyphosphate kinase middle" evidence="11">
    <location>
        <begin position="248"/>
        <end position="427"/>
    </location>
</feature>
<dbReference type="Gene3D" id="1.20.58.310">
    <property type="entry name" value="Polyphosphate kinase N-terminal domain"/>
    <property type="match status" value="1"/>
</dbReference>
<dbReference type="NCBIfam" id="NF003919">
    <property type="entry name" value="PRK05443.1-4"/>
    <property type="match status" value="1"/>
</dbReference>
<keyword evidence="5 8" id="KW-0418">Kinase</keyword>
<feature type="domain" description="Polyphosphate kinase N-terminal" evidence="12">
    <location>
        <begin position="134"/>
        <end position="238"/>
    </location>
</feature>
<evidence type="ECO:0000256" key="6">
    <source>
        <dbReference type="ARBA" id="ARBA00022840"/>
    </source>
</evidence>
<feature type="binding site" evidence="8">
    <location>
        <position position="591"/>
    </location>
    <ligand>
        <name>ATP</name>
        <dbReference type="ChEBI" id="CHEBI:30616"/>
    </ligand>
</feature>
<dbReference type="SUPFAM" id="SSF56024">
    <property type="entry name" value="Phospholipase D/nuclease"/>
    <property type="match status" value="2"/>
</dbReference>
<keyword evidence="6 8" id="KW-0067">ATP-binding</keyword>
<comment type="cofactor">
    <cofactor evidence="8">
        <name>Mg(2+)</name>
        <dbReference type="ChEBI" id="CHEBI:18420"/>
    </cofactor>
</comment>
<dbReference type="Pfam" id="PF13089">
    <property type="entry name" value="PP_kinase_N"/>
    <property type="match status" value="1"/>
</dbReference>
<evidence type="ECO:0000313" key="16">
    <source>
        <dbReference type="Proteomes" id="UP000474159"/>
    </source>
</evidence>
<dbReference type="InterPro" id="IPR041108">
    <property type="entry name" value="PP_kinase_C_1"/>
</dbReference>
<dbReference type="InterPro" id="IPR036832">
    <property type="entry name" value="PPK_N_dom_sf"/>
</dbReference>
<evidence type="ECO:0000259" key="13">
    <source>
        <dbReference type="Pfam" id="PF13090"/>
    </source>
</evidence>
<evidence type="ECO:0000313" key="15">
    <source>
        <dbReference type="EMBL" id="KAB1080473.1"/>
    </source>
</evidence>
<feature type="compositionally biased region" description="Basic residues" evidence="10">
    <location>
        <begin position="818"/>
        <end position="835"/>
    </location>
</feature>
<dbReference type="NCBIfam" id="NF003921">
    <property type="entry name" value="PRK05443.2-2"/>
    <property type="match status" value="1"/>
</dbReference>
<feature type="compositionally biased region" description="Low complexity" evidence="10">
    <location>
        <begin position="33"/>
        <end position="74"/>
    </location>
</feature>
<evidence type="ECO:0000259" key="11">
    <source>
        <dbReference type="Pfam" id="PF02503"/>
    </source>
</evidence>
<dbReference type="GO" id="GO:0008976">
    <property type="term" value="F:polyphosphate kinase activity"/>
    <property type="evidence" value="ECO:0007669"/>
    <property type="project" value="UniProtKB-UniRule"/>
</dbReference>
<comment type="caution">
    <text evidence="15">The sequence shown here is derived from an EMBL/GenBank/DDBJ whole genome shotgun (WGS) entry which is preliminary data.</text>
</comment>
<dbReference type="GO" id="GO:0046872">
    <property type="term" value="F:metal ion binding"/>
    <property type="evidence" value="ECO:0007669"/>
    <property type="project" value="UniProtKB-KW"/>
</dbReference>
<dbReference type="SUPFAM" id="SSF140356">
    <property type="entry name" value="PPK N-terminal domain-like"/>
    <property type="match status" value="1"/>
</dbReference>
<dbReference type="NCBIfam" id="NF003918">
    <property type="entry name" value="PRK05443.1-2"/>
    <property type="match status" value="1"/>
</dbReference>
<evidence type="ECO:0000259" key="12">
    <source>
        <dbReference type="Pfam" id="PF13089"/>
    </source>
</evidence>
<evidence type="ECO:0000259" key="14">
    <source>
        <dbReference type="Pfam" id="PF17941"/>
    </source>
</evidence>
<feature type="region of interest" description="Disordered" evidence="10">
    <location>
        <begin position="1"/>
        <end position="98"/>
    </location>
</feature>
<evidence type="ECO:0000256" key="4">
    <source>
        <dbReference type="ARBA" id="ARBA00022741"/>
    </source>
</evidence>
<feature type="binding site" evidence="8">
    <location>
        <position position="528"/>
    </location>
    <ligand>
        <name>Mg(2+)</name>
        <dbReference type="ChEBI" id="CHEBI:18420"/>
    </ligand>
</feature>
<dbReference type="PANTHER" id="PTHR30218:SF0">
    <property type="entry name" value="POLYPHOSPHATE KINASE"/>
    <property type="match status" value="1"/>
</dbReference>
<sequence>MPEMEPNAYAREQEAREAEAVSDAPAGMPDSPARPAAKRVPAPTSAAPTSAAQASGAPTSSARRVPASARSARPAPKPAPSAPNRDEAGGDDWPASSDLAEGRLEPAAEAGADNAAREPVLEAGRSLRHSPERFVNRELSWLQFNRRVLEEASNAGHPLLEQLRFLSISANNLDEFFMVRVAGLHDQVRAGLTLPSQDGLTPSEQLARIGHEVSRLAQDQQLRWRELKTLLHGVDIDFVDPGEILPEHGAWLEDYFLSHVFPVLTPLAIDPAHPFPFIPNLGTTIALMLVRPRDGRVLRALIRLPAVLDRFVRLPDLPNDPVARFIAIEQVIVMFTGRLFPGYLVRGQGAFRVVRDSDLEIEEEAEDLVLHFETALKQRRRGIVIRLEVEAGMPEDLRAFVTDELEISNDAVFLVEGVLALNELSQIVGIDRPDLKFKPYNPRFPERIRESGGDVFAAIRQKDFIVHHPYESFDSVVQFLAQAARDPNVVAIKQTLYRTSSNSPIVAALAEAAEAGKSVTALVELKARFDEEANIRWARNLEKAGAQVVFGFVELKTHAKLSMVVRREGDRLVTYCHVGTGNYHPITARIYTDQSFFTADPAIARDVSRIFNFITGYAEPAELERMAVSPLTLKPRLLEHIEAEIAHAKAGRPAAIWIKCNSLVDQQIIDALYDASCAGVQIDCVVRGICCLRPGIPGLSETIRVKSIVGRFLEHGRIYAFGNGVGLPHPKATVYISSADLMQRNLDRRVEALLPITNPTVHQQVLDQIMLANLLDNRQSWRVLASGASERIQPADGEEPFNAHKYFMTNPSLSGRGKSSKKSSPRALSRRAQRA</sequence>
<organism evidence="15 16">
    <name type="scientific">Methylobacterium soli</name>
    <dbReference type="NCBI Taxonomy" id="553447"/>
    <lineage>
        <taxon>Bacteria</taxon>
        <taxon>Pseudomonadati</taxon>
        <taxon>Pseudomonadota</taxon>
        <taxon>Alphaproteobacteria</taxon>
        <taxon>Hyphomicrobiales</taxon>
        <taxon>Methylobacteriaceae</taxon>
        <taxon>Methylobacterium</taxon>
    </lineage>
</organism>
<dbReference type="CDD" id="cd09168">
    <property type="entry name" value="PLDc_PaPPK1_C2_like"/>
    <property type="match status" value="1"/>
</dbReference>
<evidence type="ECO:0000256" key="3">
    <source>
        <dbReference type="ARBA" id="ARBA00022723"/>
    </source>
</evidence>
<dbReference type="NCBIfam" id="TIGR03705">
    <property type="entry name" value="poly_P_kin"/>
    <property type="match status" value="1"/>
</dbReference>
<dbReference type="FunFam" id="3.30.870.10:FF:000001">
    <property type="entry name" value="Polyphosphate kinase"/>
    <property type="match status" value="1"/>
</dbReference>
<dbReference type="CDD" id="cd09165">
    <property type="entry name" value="PLDc_PaPPK1_C1_like"/>
    <property type="match status" value="1"/>
</dbReference>
<keyword evidence="2 8" id="KW-0808">Transferase</keyword>
<dbReference type="InterPro" id="IPR003414">
    <property type="entry name" value="PP_kinase"/>
</dbReference>
<evidence type="ECO:0000256" key="1">
    <source>
        <dbReference type="ARBA" id="ARBA00022553"/>
    </source>
</evidence>
<comment type="catalytic activity">
    <reaction evidence="8 9">
        <text>[phosphate](n) + ATP = [phosphate](n+1) + ADP</text>
        <dbReference type="Rhea" id="RHEA:19573"/>
        <dbReference type="Rhea" id="RHEA-COMP:9859"/>
        <dbReference type="Rhea" id="RHEA-COMP:14280"/>
        <dbReference type="ChEBI" id="CHEBI:16838"/>
        <dbReference type="ChEBI" id="CHEBI:30616"/>
        <dbReference type="ChEBI" id="CHEBI:456216"/>
        <dbReference type="EC" id="2.7.4.1"/>
    </reaction>
</comment>
<evidence type="ECO:0000256" key="2">
    <source>
        <dbReference type="ARBA" id="ARBA00022679"/>
    </source>
</evidence>
<feature type="binding site" evidence="8">
    <location>
        <position position="498"/>
    </location>
    <ligand>
        <name>Mg(2+)</name>
        <dbReference type="ChEBI" id="CHEBI:18420"/>
    </ligand>
</feature>
<dbReference type="InterPro" id="IPR024953">
    <property type="entry name" value="PP_kinase_middle"/>
</dbReference>
<dbReference type="SUPFAM" id="SSF143724">
    <property type="entry name" value="PHP14-like"/>
    <property type="match status" value="1"/>
</dbReference>
<feature type="region of interest" description="Disordered" evidence="10">
    <location>
        <begin position="807"/>
        <end position="835"/>
    </location>
</feature>
<dbReference type="PANTHER" id="PTHR30218">
    <property type="entry name" value="POLYPHOSPHATE KINASE"/>
    <property type="match status" value="1"/>
</dbReference>
<dbReference type="NCBIfam" id="NF003917">
    <property type="entry name" value="PRK05443.1-1"/>
    <property type="match status" value="1"/>
</dbReference>
<feature type="binding site" evidence="8">
    <location>
        <position position="172"/>
    </location>
    <ligand>
        <name>ATP</name>
        <dbReference type="ChEBI" id="CHEBI:30616"/>
    </ligand>
</feature>
<evidence type="ECO:0000256" key="10">
    <source>
        <dbReference type="SAM" id="MobiDB-lite"/>
    </source>
</evidence>
<comment type="similarity">
    <text evidence="8 9">Belongs to the polyphosphate kinase 1 (PPK1) family.</text>
</comment>
<dbReference type="Pfam" id="PF13090">
    <property type="entry name" value="PP_kinase_C"/>
    <property type="match status" value="1"/>
</dbReference>
<keyword evidence="1 8" id="KW-0597">Phosphoprotein</keyword>
<dbReference type="GO" id="GO:0009358">
    <property type="term" value="C:polyphosphate kinase complex"/>
    <property type="evidence" value="ECO:0007669"/>
    <property type="project" value="InterPro"/>
</dbReference>
<keyword evidence="16" id="KW-1185">Reference proteome</keyword>